<keyword evidence="8" id="KW-1185">Reference proteome</keyword>
<reference evidence="7" key="1">
    <citation type="journal article" date="2021" name="Arch. Microbiol.">
        <title>Methyloradius palustris gen. nov., sp. nov., a methanol-oxidizing bacterium isolated from snow.</title>
        <authorList>
            <person name="Miyadera T."/>
            <person name="Kojima H."/>
            <person name="Fukui M."/>
        </authorList>
    </citation>
    <scope>NUCLEOTIDE SEQUENCE</scope>
    <source>
        <strain evidence="7">Zm11</strain>
    </source>
</reference>
<feature type="region of interest" description="Disordered" evidence="6">
    <location>
        <begin position="151"/>
        <end position="187"/>
    </location>
</feature>
<dbReference type="KEGG" id="mpau:ZMTM_06230"/>
<dbReference type="HAMAP" id="MF_00765">
    <property type="entry name" value="DarP"/>
    <property type="match status" value="1"/>
</dbReference>
<evidence type="ECO:0000256" key="6">
    <source>
        <dbReference type="SAM" id="MobiDB-lite"/>
    </source>
</evidence>
<keyword evidence="2 5" id="KW-0690">Ribosome biogenesis</keyword>
<evidence type="ECO:0000256" key="2">
    <source>
        <dbReference type="ARBA" id="ARBA00022517"/>
    </source>
</evidence>
<dbReference type="Proteomes" id="UP000826722">
    <property type="component" value="Chromosome"/>
</dbReference>
<protein>
    <recommendedName>
        <fullName evidence="5">Dual-action ribosomal maturation protein DarP</fullName>
    </recommendedName>
    <alternativeName>
        <fullName evidence="5">Large ribosomal subunit assembly factor DarP</fullName>
    </alternativeName>
</protein>
<dbReference type="CDD" id="cd16331">
    <property type="entry name" value="YjgA-like"/>
    <property type="match status" value="1"/>
</dbReference>
<dbReference type="SUPFAM" id="SSF158710">
    <property type="entry name" value="PSPTO4464-like"/>
    <property type="match status" value="1"/>
</dbReference>
<organism evidence="7 8">
    <name type="scientific">Methyloradius palustris</name>
    <dbReference type="NCBI Taxonomy" id="2778876"/>
    <lineage>
        <taxon>Bacteria</taxon>
        <taxon>Pseudomonadati</taxon>
        <taxon>Pseudomonadota</taxon>
        <taxon>Betaproteobacteria</taxon>
        <taxon>Nitrosomonadales</taxon>
        <taxon>Methylophilaceae</taxon>
        <taxon>Methyloradius</taxon>
    </lineage>
</organism>
<dbReference type="InterPro" id="IPR023153">
    <property type="entry name" value="DarP_sf"/>
</dbReference>
<comment type="function">
    <text evidence="5">Member of a network of 50S ribosomal subunit biogenesis factors which assembles along the 30S-50S interface, preventing incorrect 23S rRNA structures from forming. Promotes peptidyl transferase center (PTC) maturation.</text>
</comment>
<evidence type="ECO:0000256" key="5">
    <source>
        <dbReference type="HAMAP-Rule" id="MF_00765"/>
    </source>
</evidence>
<dbReference type="GO" id="GO:1902626">
    <property type="term" value="P:assembly of large subunit precursor of preribosome"/>
    <property type="evidence" value="ECO:0007669"/>
    <property type="project" value="UniProtKB-UniRule"/>
</dbReference>
<gene>
    <name evidence="5" type="primary">darP</name>
    <name evidence="7" type="ORF">ZMTM_06230</name>
</gene>
<comment type="subcellular location">
    <subcellularLocation>
        <location evidence="5">Cytoplasm</location>
    </subcellularLocation>
    <text evidence="5">Associates with late stage pre-50S ribosomal subunits.</text>
</comment>
<dbReference type="PANTHER" id="PTHR38101:SF1">
    <property type="entry name" value="UPF0307 PROTEIN YJGA"/>
    <property type="match status" value="1"/>
</dbReference>
<evidence type="ECO:0000256" key="4">
    <source>
        <dbReference type="ARBA" id="ARBA00022884"/>
    </source>
</evidence>
<dbReference type="EMBL" id="AP024110">
    <property type="protein sequence ID" value="BCM24364.1"/>
    <property type="molecule type" value="Genomic_DNA"/>
</dbReference>
<evidence type="ECO:0000313" key="8">
    <source>
        <dbReference type="Proteomes" id="UP000826722"/>
    </source>
</evidence>
<dbReference type="NCBIfam" id="NF003593">
    <property type="entry name" value="PRK05255.1-1"/>
    <property type="match status" value="1"/>
</dbReference>
<name>A0A8D5FYA5_9PROT</name>
<dbReference type="PANTHER" id="PTHR38101">
    <property type="entry name" value="UPF0307 PROTEIN YJGA"/>
    <property type="match status" value="1"/>
</dbReference>
<dbReference type="InterPro" id="IPR006839">
    <property type="entry name" value="DarP"/>
</dbReference>
<evidence type="ECO:0000256" key="1">
    <source>
        <dbReference type="ARBA" id="ARBA00022490"/>
    </source>
</evidence>
<keyword evidence="3 5" id="KW-0699">rRNA-binding</keyword>
<dbReference type="GO" id="GO:0043022">
    <property type="term" value="F:ribosome binding"/>
    <property type="evidence" value="ECO:0007669"/>
    <property type="project" value="UniProtKB-UniRule"/>
</dbReference>
<evidence type="ECO:0000256" key="3">
    <source>
        <dbReference type="ARBA" id="ARBA00022730"/>
    </source>
</evidence>
<dbReference type="RefSeq" id="WP_221764908.1">
    <property type="nucleotide sequence ID" value="NZ_AP024110.1"/>
</dbReference>
<keyword evidence="4 5" id="KW-0694">RNA-binding</keyword>
<dbReference type="PIRSF" id="PIRSF016183">
    <property type="entry name" value="UCP016183"/>
    <property type="match status" value="1"/>
</dbReference>
<keyword evidence="1 5" id="KW-0963">Cytoplasm</keyword>
<feature type="compositionally biased region" description="Polar residues" evidence="6">
    <location>
        <begin position="1"/>
        <end position="12"/>
    </location>
</feature>
<sequence length="187" mass="21555">MKPNEIYNSNMNEYEDQDGDEPISKTKRKAEMDELQDIGVRLIGLSKERLAKLDLPERLLDAVNEAKRITANGATRRQKQYIGSLMREVEVAPIIDQLQRWDGKHSAENAYFHQLERWRDRLIADDSLISEWMIKYPQTDSQQMRALIRNAQREQTANKPPKSSRALFALLRENSESSAPDVAGEAE</sequence>
<comment type="similarity">
    <text evidence="5">Belongs to the DarP family.</text>
</comment>
<feature type="region of interest" description="Disordered" evidence="6">
    <location>
        <begin position="1"/>
        <end position="23"/>
    </location>
</feature>
<dbReference type="Pfam" id="PF04751">
    <property type="entry name" value="DarP"/>
    <property type="match status" value="1"/>
</dbReference>
<dbReference type="GO" id="GO:0005829">
    <property type="term" value="C:cytosol"/>
    <property type="evidence" value="ECO:0007669"/>
    <property type="project" value="TreeGrafter"/>
</dbReference>
<evidence type="ECO:0000313" key="7">
    <source>
        <dbReference type="EMBL" id="BCM24364.1"/>
    </source>
</evidence>
<dbReference type="AlphaFoldDB" id="A0A8D5FYA5"/>
<accession>A0A8D5FYA5</accession>
<proteinExistence type="inferred from homology"/>
<dbReference type="GO" id="GO:0019843">
    <property type="term" value="F:rRNA binding"/>
    <property type="evidence" value="ECO:0007669"/>
    <property type="project" value="UniProtKB-UniRule"/>
</dbReference>
<dbReference type="Gene3D" id="1.10.60.30">
    <property type="entry name" value="PSPTO4464-like domains"/>
    <property type="match status" value="2"/>
</dbReference>